<dbReference type="InterPro" id="IPR001296">
    <property type="entry name" value="Glyco_trans_1"/>
</dbReference>
<dbReference type="RefSeq" id="WP_166651829.1">
    <property type="nucleotide sequence ID" value="NZ_SNXS01000001.1"/>
</dbReference>
<evidence type="ECO:0000259" key="1">
    <source>
        <dbReference type="Pfam" id="PF00534"/>
    </source>
</evidence>
<dbReference type="Proteomes" id="UP000295361">
    <property type="component" value="Unassembled WGS sequence"/>
</dbReference>
<dbReference type="Gene3D" id="3.40.50.2000">
    <property type="entry name" value="Glycogen Phosphorylase B"/>
    <property type="match status" value="2"/>
</dbReference>
<dbReference type="Pfam" id="PF00534">
    <property type="entry name" value="Glycos_transf_1"/>
    <property type="match status" value="1"/>
</dbReference>
<dbReference type="EMBL" id="SNXS01000001">
    <property type="protein sequence ID" value="TDP74615.1"/>
    <property type="molecule type" value="Genomic_DNA"/>
</dbReference>
<evidence type="ECO:0000313" key="3">
    <source>
        <dbReference type="EMBL" id="TDP74615.1"/>
    </source>
</evidence>
<keyword evidence="3" id="KW-0808">Transferase</keyword>
<dbReference type="PANTHER" id="PTHR12526">
    <property type="entry name" value="GLYCOSYLTRANSFERASE"/>
    <property type="match status" value="1"/>
</dbReference>
<dbReference type="PANTHER" id="PTHR12526:SF637">
    <property type="entry name" value="GLYCOSYLTRANSFERASE EPSF-RELATED"/>
    <property type="match status" value="1"/>
</dbReference>
<dbReference type="AlphaFoldDB" id="A0A4R6QUW3"/>
<dbReference type="InParanoid" id="A0A4R6QUW3"/>
<accession>A0A4R6QUW3</accession>
<evidence type="ECO:0000259" key="2">
    <source>
        <dbReference type="Pfam" id="PF13439"/>
    </source>
</evidence>
<protein>
    <submittedName>
        <fullName evidence="3">Glycosyltransferase involved in cell wall biosynthesis</fullName>
    </submittedName>
</protein>
<comment type="caution">
    <text evidence="3">The sequence shown here is derived from an EMBL/GenBank/DDBJ whole genome shotgun (WGS) entry which is preliminary data.</text>
</comment>
<evidence type="ECO:0000313" key="4">
    <source>
        <dbReference type="Proteomes" id="UP000295361"/>
    </source>
</evidence>
<sequence length="371" mass="41165">MLRSDRRVLLHAFSTFKLGGPQARFVQLANAFGSEFEHVIVAMDNCHDAAQRLNPEVIWRPLAVENRRGGGMANRAAFRRLLKSQKADLLLTYNWGAIEWAMANFPRHCRQLHVEDGFGPAEASSQLLRRVLTRRIVLGLGRIPVLVPSMTLRDIALQQWKLSPSRLYYLPNGVALPEPASLQARTTGTITIGTVASLRPEKNIGRLLRAAQSLRHEFDLRLLIVGDGPEKQPMQALAAELGMADQVDFVGYQAKPQAWLERFDLFALSSDTEQLPIAMLEAMAAGLPVVATSVGDVPRIVPSTMAKALSRPEDADFAAALRQVLLSRQLWCEWGASCRSVVAQRFSESSMLTGWHLLFLGRDPFEPEVPA</sequence>
<dbReference type="SUPFAM" id="SSF53756">
    <property type="entry name" value="UDP-Glycosyltransferase/glycogen phosphorylase"/>
    <property type="match status" value="1"/>
</dbReference>
<name>A0A4R6QUW3_9BURK</name>
<dbReference type="Pfam" id="PF13439">
    <property type="entry name" value="Glyco_transf_4"/>
    <property type="match status" value="1"/>
</dbReference>
<dbReference type="FunCoup" id="A0A4R6QUW3">
    <property type="interactions" value="71"/>
</dbReference>
<gene>
    <name evidence="3" type="ORF">DES47_101678</name>
</gene>
<dbReference type="GO" id="GO:0016757">
    <property type="term" value="F:glycosyltransferase activity"/>
    <property type="evidence" value="ECO:0007669"/>
    <property type="project" value="UniProtKB-ARBA"/>
</dbReference>
<organism evidence="3 4">
    <name type="scientific">Roseateles toxinivorans</name>
    <dbReference type="NCBI Taxonomy" id="270368"/>
    <lineage>
        <taxon>Bacteria</taxon>
        <taxon>Pseudomonadati</taxon>
        <taxon>Pseudomonadota</taxon>
        <taxon>Betaproteobacteria</taxon>
        <taxon>Burkholderiales</taxon>
        <taxon>Sphaerotilaceae</taxon>
        <taxon>Roseateles</taxon>
    </lineage>
</organism>
<dbReference type="CDD" id="cd03801">
    <property type="entry name" value="GT4_PimA-like"/>
    <property type="match status" value="1"/>
</dbReference>
<keyword evidence="4" id="KW-1185">Reference proteome</keyword>
<reference evidence="3 4" key="1">
    <citation type="submission" date="2019-03" db="EMBL/GenBank/DDBJ databases">
        <title>Genomic Encyclopedia of Type Strains, Phase IV (KMG-IV): sequencing the most valuable type-strain genomes for metagenomic binning, comparative biology and taxonomic classification.</title>
        <authorList>
            <person name="Goeker M."/>
        </authorList>
    </citation>
    <scope>NUCLEOTIDE SEQUENCE [LARGE SCALE GENOMIC DNA]</scope>
    <source>
        <strain evidence="3 4">DSM 16998</strain>
    </source>
</reference>
<feature type="domain" description="Glycosyl transferase family 1" evidence="1">
    <location>
        <begin position="188"/>
        <end position="329"/>
    </location>
</feature>
<dbReference type="InterPro" id="IPR028098">
    <property type="entry name" value="Glyco_trans_4-like_N"/>
</dbReference>
<feature type="domain" description="Glycosyltransferase subfamily 4-like N-terminal" evidence="2">
    <location>
        <begin position="19"/>
        <end position="174"/>
    </location>
</feature>
<proteinExistence type="predicted"/>